<evidence type="ECO:0000256" key="1">
    <source>
        <dbReference type="SAM" id="Phobius"/>
    </source>
</evidence>
<evidence type="ECO:0008006" key="4">
    <source>
        <dbReference type="Google" id="ProtNLM"/>
    </source>
</evidence>
<dbReference type="EMBL" id="SHNN01000007">
    <property type="protein sequence ID" value="MCX2983396.1"/>
    <property type="molecule type" value="Genomic_DNA"/>
</dbReference>
<dbReference type="RefSeq" id="WP_279247430.1">
    <property type="nucleotide sequence ID" value="NZ_SHNN01000007.1"/>
</dbReference>
<organism evidence="2 3">
    <name type="scientific">Candidatus Litorirhabdus singularis</name>
    <dbReference type="NCBI Taxonomy" id="2518993"/>
    <lineage>
        <taxon>Bacteria</taxon>
        <taxon>Pseudomonadati</taxon>
        <taxon>Pseudomonadota</taxon>
        <taxon>Gammaproteobacteria</taxon>
        <taxon>Cellvibrionales</taxon>
        <taxon>Halieaceae</taxon>
        <taxon>Candidatus Litorirhabdus</taxon>
    </lineage>
</organism>
<feature type="transmembrane region" description="Helical" evidence="1">
    <location>
        <begin position="173"/>
        <end position="197"/>
    </location>
</feature>
<protein>
    <recommendedName>
        <fullName evidence="4">DUF3944 domain-containing protein</fullName>
    </recommendedName>
</protein>
<keyword evidence="1" id="KW-0472">Membrane</keyword>
<reference evidence="2" key="1">
    <citation type="submission" date="2019-02" db="EMBL/GenBank/DDBJ databases">
        <authorList>
            <person name="Li S.-H."/>
        </authorList>
    </citation>
    <scope>NUCLEOTIDE SEQUENCE</scope>
    <source>
        <strain evidence="2">IMCC14734</strain>
    </source>
</reference>
<keyword evidence="3" id="KW-1185">Reference proteome</keyword>
<proteinExistence type="predicted"/>
<keyword evidence="1" id="KW-0812">Transmembrane</keyword>
<gene>
    <name evidence="2" type="ORF">EYC98_21260</name>
</gene>
<comment type="caution">
    <text evidence="2">The sequence shown here is derived from an EMBL/GenBank/DDBJ whole genome shotgun (WGS) entry which is preliminary data.</text>
</comment>
<evidence type="ECO:0000313" key="3">
    <source>
        <dbReference type="Proteomes" id="UP001143362"/>
    </source>
</evidence>
<feature type="transmembrane region" description="Helical" evidence="1">
    <location>
        <begin position="203"/>
        <end position="222"/>
    </location>
</feature>
<accession>A0ABT3TM36</accession>
<sequence length="261" mass="28044">METTFSEVLGTWDEQQLSNLAVLLELPPGNSSLASIEEQIKWLYHSKARAKVKSAFGQGAEFLKSVVAKEPVSQQVELEYKVPTYDELIYQAADKLKVNDGRPSLEEAEKYISHAVIIEALTKMSPRERIKFFETQVNLGAVVDKGNNVDGGLKGPISTLAALGAAQAGGFSLYVASTTALGFVTHAVGVTLPFAVYTGMTSTIAFVIGPAGWLAAGTWLAWNATGPEWKKLIPVLLYIIVNRSATELGLESAGAEEPRAS</sequence>
<keyword evidence="1" id="KW-1133">Transmembrane helix</keyword>
<name>A0ABT3TM36_9GAMM</name>
<dbReference type="Proteomes" id="UP001143362">
    <property type="component" value="Unassembled WGS sequence"/>
</dbReference>
<evidence type="ECO:0000313" key="2">
    <source>
        <dbReference type="EMBL" id="MCX2983396.1"/>
    </source>
</evidence>